<reference evidence="2" key="2">
    <citation type="submission" date="2017-10" db="EMBL/GenBank/DDBJ databases">
        <title>Ladona fulva Genome sequencing and assembly.</title>
        <authorList>
            <person name="Murali S."/>
            <person name="Richards S."/>
            <person name="Bandaranaike D."/>
            <person name="Bellair M."/>
            <person name="Blankenburg K."/>
            <person name="Chao H."/>
            <person name="Dinh H."/>
            <person name="Doddapaneni H."/>
            <person name="Dugan-Rocha S."/>
            <person name="Elkadiri S."/>
            <person name="Gnanaolivu R."/>
            <person name="Hernandez B."/>
            <person name="Skinner E."/>
            <person name="Javaid M."/>
            <person name="Lee S."/>
            <person name="Li M."/>
            <person name="Ming W."/>
            <person name="Munidasa M."/>
            <person name="Muniz J."/>
            <person name="Nguyen L."/>
            <person name="Hughes D."/>
            <person name="Osuji N."/>
            <person name="Pu L.-L."/>
            <person name="Puazo M."/>
            <person name="Qu C."/>
            <person name="Quiroz J."/>
            <person name="Raj R."/>
            <person name="Weissenberger G."/>
            <person name="Xin Y."/>
            <person name="Zou X."/>
            <person name="Han Y."/>
            <person name="Worley K."/>
            <person name="Muzny D."/>
            <person name="Gibbs R."/>
        </authorList>
    </citation>
    <scope>NUCLEOTIDE SEQUENCE</scope>
    <source>
        <strain evidence="2">Sampled in the wild</strain>
    </source>
</reference>
<dbReference type="AlphaFoldDB" id="A0A8K0NY37"/>
<keyword evidence="3" id="KW-1185">Reference proteome</keyword>
<proteinExistence type="predicted"/>
<sequence>MDVSKENISLAVGAKSNNLSCNKTGQTTKCDKCQSPYAIDPAKRKEVPGKVAQKPKFRKRLDPATNKILTLCNKCGLSMSRVRKRPPKKPLPTQEDKDGYLLESEAFACSLAERLNEPDAKRLYCPHFKTEPCGCLQRYLKGKDNEDLSKMDERAVKLLELLKKAKHLRSEKVDPSQSAAPQSKGVKKEPSQNSWVKSRRSVVFEEFVLSHRISLREELHLCERASQRVLMYSNNFLHKELKSMKNQRIQRKTGKFVKGLLKPITELPLASCCNAKCVNLASSHPELLELWRKLAQRGQKDARRVLAEMLTREEGSKTNCYKFISLVTGCSMNTISSVNKHVKRTSGSEEPPEHGLKRWWRDNPKRTKVNLSDRKKKNGGKQSERKIGDSDSPSLQTAAKPDKSLRAKATLSE</sequence>
<organism evidence="2 3">
    <name type="scientific">Ladona fulva</name>
    <name type="common">Scarce chaser dragonfly</name>
    <name type="synonym">Libellula fulva</name>
    <dbReference type="NCBI Taxonomy" id="123851"/>
    <lineage>
        <taxon>Eukaryota</taxon>
        <taxon>Metazoa</taxon>
        <taxon>Ecdysozoa</taxon>
        <taxon>Arthropoda</taxon>
        <taxon>Hexapoda</taxon>
        <taxon>Insecta</taxon>
        <taxon>Pterygota</taxon>
        <taxon>Palaeoptera</taxon>
        <taxon>Odonata</taxon>
        <taxon>Epiprocta</taxon>
        <taxon>Anisoptera</taxon>
        <taxon>Libelluloidea</taxon>
        <taxon>Libellulidae</taxon>
        <taxon>Ladona</taxon>
    </lineage>
</organism>
<dbReference type="Proteomes" id="UP000792457">
    <property type="component" value="Unassembled WGS sequence"/>
</dbReference>
<evidence type="ECO:0000313" key="2">
    <source>
        <dbReference type="EMBL" id="KAG8224059.1"/>
    </source>
</evidence>
<evidence type="ECO:0000256" key="1">
    <source>
        <dbReference type="SAM" id="MobiDB-lite"/>
    </source>
</evidence>
<feature type="non-terminal residue" evidence="2">
    <location>
        <position position="413"/>
    </location>
</feature>
<reference evidence="2" key="1">
    <citation type="submission" date="2013-04" db="EMBL/GenBank/DDBJ databases">
        <authorList>
            <person name="Qu J."/>
            <person name="Murali S.C."/>
            <person name="Bandaranaike D."/>
            <person name="Bellair M."/>
            <person name="Blankenburg K."/>
            <person name="Chao H."/>
            <person name="Dinh H."/>
            <person name="Doddapaneni H."/>
            <person name="Downs B."/>
            <person name="Dugan-Rocha S."/>
            <person name="Elkadiri S."/>
            <person name="Gnanaolivu R.D."/>
            <person name="Hernandez B."/>
            <person name="Javaid M."/>
            <person name="Jayaseelan J.C."/>
            <person name="Lee S."/>
            <person name="Li M."/>
            <person name="Ming W."/>
            <person name="Munidasa M."/>
            <person name="Muniz J."/>
            <person name="Nguyen L."/>
            <person name="Ongeri F."/>
            <person name="Osuji N."/>
            <person name="Pu L.-L."/>
            <person name="Puazo M."/>
            <person name="Qu C."/>
            <person name="Quiroz J."/>
            <person name="Raj R."/>
            <person name="Weissenberger G."/>
            <person name="Xin Y."/>
            <person name="Zou X."/>
            <person name="Han Y."/>
            <person name="Richards S."/>
            <person name="Worley K."/>
            <person name="Muzny D."/>
            <person name="Gibbs R."/>
        </authorList>
    </citation>
    <scope>NUCLEOTIDE SEQUENCE</scope>
    <source>
        <strain evidence="2">Sampled in the wild</strain>
    </source>
</reference>
<feature type="region of interest" description="Disordered" evidence="1">
    <location>
        <begin position="169"/>
        <end position="192"/>
    </location>
</feature>
<protein>
    <submittedName>
        <fullName evidence="2">Uncharacterized protein</fullName>
    </submittedName>
</protein>
<gene>
    <name evidence="2" type="ORF">J437_LFUL001136</name>
</gene>
<comment type="caution">
    <text evidence="2">The sequence shown here is derived from an EMBL/GenBank/DDBJ whole genome shotgun (WGS) entry which is preliminary data.</text>
</comment>
<name>A0A8K0NY37_LADFU</name>
<feature type="region of interest" description="Disordered" evidence="1">
    <location>
        <begin position="341"/>
        <end position="413"/>
    </location>
</feature>
<dbReference type="EMBL" id="KZ308183">
    <property type="protein sequence ID" value="KAG8224059.1"/>
    <property type="molecule type" value="Genomic_DNA"/>
</dbReference>
<dbReference type="OrthoDB" id="10068017at2759"/>
<feature type="compositionally biased region" description="Basic and acidic residues" evidence="1">
    <location>
        <begin position="351"/>
        <end position="365"/>
    </location>
</feature>
<evidence type="ECO:0000313" key="3">
    <source>
        <dbReference type="Proteomes" id="UP000792457"/>
    </source>
</evidence>
<accession>A0A8K0NY37</accession>